<name>A0ABR2YYS1_9CHLO</name>
<feature type="compositionally biased region" description="Low complexity" evidence="1">
    <location>
        <begin position="1285"/>
        <end position="1296"/>
    </location>
</feature>
<feature type="compositionally biased region" description="Pro residues" evidence="1">
    <location>
        <begin position="907"/>
        <end position="919"/>
    </location>
</feature>
<proteinExistence type="predicted"/>
<reference evidence="2 3" key="1">
    <citation type="journal article" date="2024" name="Nat. Commun.">
        <title>Phylogenomics reveals the evolutionary origins of lichenization in chlorophyte algae.</title>
        <authorList>
            <person name="Puginier C."/>
            <person name="Libourel C."/>
            <person name="Otte J."/>
            <person name="Skaloud P."/>
            <person name="Haon M."/>
            <person name="Grisel S."/>
            <person name="Petersen M."/>
            <person name="Berrin J.G."/>
            <person name="Delaux P.M."/>
            <person name="Dal Grande F."/>
            <person name="Keller J."/>
        </authorList>
    </citation>
    <scope>NUCLEOTIDE SEQUENCE [LARGE SCALE GENOMIC DNA]</scope>
    <source>
        <strain evidence="2 3">SAG 216-7</strain>
    </source>
</reference>
<evidence type="ECO:0008006" key="4">
    <source>
        <dbReference type="Google" id="ProtNLM"/>
    </source>
</evidence>
<organism evidence="2 3">
    <name type="scientific">Coccomyxa subellipsoidea</name>
    <dbReference type="NCBI Taxonomy" id="248742"/>
    <lineage>
        <taxon>Eukaryota</taxon>
        <taxon>Viridiplantae</taxon>
        <taxon>Chlorophyta</taxon>
        <taxon>core chlorophytes</taxon>
        <taxon>Trebouxiophyceae</taxon>
        <taxon>Trebouxiophyceae incertae sedis</taxon>
        <taxon>Coccomyxaceae</taxon>
        <taxon>Coccomyxa</taxon>
    </lineage>
</organism>
<feature type="compositionally biased region" description="Low complexity" evidence="1">
    <location>
        <begin position="765"/>
        <end position="780"/>
    </location>
</feature>
<feature type="compositionally biased region" description="Low complexity" evidence="1">
    <location>
        <begin position="1168"/>
        <end position="1191"/>
    </location>
</feature>
<feature type="region of interest" description="Disordered" evidence="1">
    <location>
        <begin position="654"/>
        <end position="735"/>
    </location>
</feature>
<feature type="compositionally biased region" description="Basic and acidic residues" evidence="1">
    <location>
        <begin position="1475"/>
        <end position="1493"/>
    </location>
</feature>
<feature type="compositionally biased region" description="Low complexity" evidence="1">
    <location>
        <begin position="71"/>
        <end position="88"/>
    </location>
</feature>
<feature type="region of interest" description="Disordered" evidence="1">
    <location>
        <begin position="392"/>
        <end position="424"/>
    </location>
</feature>
<dbReference type="Proteomes" id="UP001491310">
    <property type="component" value="Unassembled WGS sequence"/>
</dbReference>
<protein>
    <recommendedName>
        <fullName evidence="4">C2H2-type domain-containing protein</fullName>
    </recommendedName>
</protein>
<evidence type="ECO:0000313" key="2">
    <source>
        <dbReference type="EMBL" id="KAK9916895.1"/>
    </source>
</evidence>
<evidence type="ECO:0000256" key="1">
    <source>
        <dbReference type="SAM" id="MobiDB-lite"/>
    </source>
</evidence>
<feature type="compositionally biased region" description="Basic and acidic residues" evidence="1">
    <location>
        <begin position="54"/>
        <end position="63"/>
    </location>
</feature>
<feature type="region of interest" description="Disordered" evidence="1">
    <location>
        <begin position="1149"/>
        <end position="1761"/>
    </location>
</feature>
<feature type="compositionally biased region" description="Polar residues" evidence="1">
    <location>
        <begin position="1017"/>
        <end position="1026"/>
    </location>
</feature>
<evidence type="ECO:0000313" key="3">
    <source>
        <dbReference type="Proteomes" id="UP001491310"/>
    </source>
</evidence>
<feature type="compositionally biased region" description="Basic and acidic residues" evidence="1">
    <location>
        <begin position="1415"/>
        <end position="1427"/>
    </location>
</feature>
<gene>
    <name evidence="2" type="ORF">WJX75_008438</name>
</gene>
<keyword evidence="3" id="KW-1185">Reference proteome</keyword>
<feature type="region of interest" description="Disordered" evidence="1">
    <location>
        <begin position="759"/>
        <end position="780"/>
    </location>
</feature>
<feature type="compositionally biased region" description="Low complexity" evidence="1">
    <location>
        <begin position="1507"/>
        <end position="1526"/>
    </location>
</feature>
<feature type="compositionally biased region" description="Basic and acidic residues" evidence="1">
    <location>
        <begin position="897"/>
        <end position="906"/>
    </location>
</feature>
<feature type="compositionally biased region" description="Low complexity" evidence="1">
    <location>
        <begin position="1347"/>
        <end position="1365"/>
    </location>
</feature>
<feature type="compositionally biased region" description="Low complexity" evidence="1">
    <location>
        <begin position="1541"/>
        <end position="1555"/>
    </location>
</feature>
<feature type="compositionally biased region" description="Basic and acidic residues" evidence="1">
    <location>
        <begin position="1441"/>
        <end position="1467"/>
    </location>
</feature>
<feature type="compositionally biased region" description="Pro residues" evidence="1">
    <location>
        <begin position="1698"/>
        <end position="1725"/>
    </location>
</feature>
<feature type="compositionally biased region" description="Polar residues" evidence="1">
    <location>
        <begin position="1591"/>
        <end position="1613"/>
    </location>
</feature>
<comment type="caution">
    <text evidence="2">The sequence shown here is derived from an EMBL/GenBank/DDBJ whole genome shotgun (WGS) entry which is preliminary data.</text>
</comment>
<feature type="compositionally biased region" description="Polar residues" evidence="1">
    <location>
        <begin position="1401"/>
        <end position="1411"/>
    </location>
</feature>
<feature type="compositionally biased region" description="Low complexity" evidence="1">
    <location>
        <begin position="1241"/>
        <end position="1269"/>
    </location>
</feature>
<dbReference type="EMBL" id="JALJOT010000003">
    <property type="protein sequence ID" value="KAK9916895.1"/>
    <property type="molecule type" value="Genomic_DNA"/>
</dbReference>
<feature type="compositionally biased region" description="Basic and acidic residues" evidence="1">
    <location>
        <begin position="1528"/>
        <end position="1540"/>
    </location>
</feature>
<feature type="compositionally biased region" description="Low complexity" evidence="1">
    <location>
        <begin position="879"/>
        <end position="896"/>
    </location>
</feature>
<feature type="compositionally biased region" description="Basic and acidic residues" evidence="1">
    <location>
        <begin position="1309"/>
        <end position="1326"/>
    </location>
</feature>
<feature type="compositionally biased region" description="Pro residues" evidence="1">
    <location>
        <begin position="1659"/>
        <end position="1675"/>
    </location>
</feature>
<feature type="compositionally biased region" description="Basic and acidic residues" evidence="1">
    <location>
        <begin position="1213"/>
        <end position="1225"/>
    </location>
</feature>
<feature type="region of interest" description="Disordered" evidence="1">
    <location>
        <begin position="871"/>
        <end position="1099"/>
    </location>
</feature>
<sequence length="1795" mass="187996">MDLEIEIELLKKQLEERRRADDAEKARLRVELEEARAEIKADETYFDRLVKENERLKADKQRLENGGGPSLGRSSSLESPALSGSSAGVSESPDHGLTQLDALANGEDINLQQLPDRSRWTSPGVTGADQPSLLPSRKASDPGQRQSPPVGAQGGYSHLRPRSQDRLDAGRSPTYGGSADTGDHGRAAGQMLALLGPASSAHGRNASELMHPADMRLGPESDVRELAGTLSRVLDELEPLRALLPALGRLPAALSALDSLPRIQEMASRAVQMSAQNKEELRTVSRMVAVGSDIIDQNRKTVSQLQDRVTKEEAEGQARAAGSNRASQRVEATVTALRREQKQSAQSVQSVQNELGSLQAAQLPTRLSDVEAESAALKAEIAALTAKIAAQEQQQQQQKQHQQRPAAGSQQANNKSRQERQVDVDRAERDLHGLWRDTCGACEAAFGFEEAFLLHLNSKEHREILIANANTYQVHSDEVKLFREQFDWACRLCDRSFSNLKAYAAHCTQSKAHEAKLAAKINRLPFKGRKKSRHLPVLEGKMLRNAWLATYGGSDRQSLPAHGERNPTPTVRHITIDPDPFRAVAGAEQAGDGLGSPQAEAVPLPELGQLRSREQSIEEDPALPSQPAAATQPAAPEVQEAATVVATAALGGDQQASISAPPVTEALPEADAKPSARSSPGIAQAASSATNPPPATAVQASDGGSAVAKRASGARASVRLPAPWTGRDPDSPLLAEQHPGVAAKLAKVAADKAAAKLMPQPPGTAAAASKEAAPASASHQLPAPAMAQLPPHLSSAPQAASYAAGQIAPPPYQYRPGPYMSGHYEAPSYASPYHGHRPYGAQAAYSAAQWQQQPPFAAGERQPMVINAAASRSQPTALPPGAALSAPAAQGAGTTKKAGEGAEPDRPSAPSPQPQPPLVDPAEGAADVPASVTGSGGTSDPSTDTAKQRKEARRGGSPGRSSTPKALVKRHPTIVLKLPSSLPTPPVAPATEPQAQDAEKPPSSQPTAAEAPAAMKSLTQAAVQPPSSLPVVAEVQGRDAQPRPDLQKKASPVEEPRQKVAAPTAAPDGKASKEAAPPVDQNIEAVEADAVQSGSQSPKTPLYFRLTDIALGEGTLDCGFTGGGYGLTGFPVPLSTAATVIRSTSTARSGAAAAAKTGLPAQSGKAGSAWAARPATKATASPGSATAAAAPVQQEKSAPSKTAGAAPPASRKRPAEAARASERPVKRTVIRTGCRPPVQQPAKAGTAATTAALKAPAASLDSASTSSTLNPSTASAAAVPGAKTPPQAAAPAQRAPQLDKARTAAPGIKSREASGKVASIRKDTERPASTGDKPATPSVTGGEKKSSAAVPSSKPRVVSPVSTSTPRRKSQGARPTAEKDRARGAEKADAAKDVARREASKQQPSDTSRGTSHSRRPDVSSTSERRPAQTPKHTSSARPNPSKEDRSVDHTDHRSEHRSATKPRSVDSHPPQRPSARDTPSREPPRVRERDRAFGAPTAPSSPATLSVRSSASARSAAPAAAVVGAKRPREDDGREERRQQPPAKKPAAPAAEKPAPVPGKLEEGIAEVRSKLRQMEQKKASMQGRGGARTSAQAPANTSHGGRVVTISSDSQPGPPITVGGHPRPERVSPWAPQTANASVPHHPAYPKRAQSPHPFQHGPPGPQYGGGPPPIPPEQQFRAGAPYEERLPQLGGPPGLHMPPVPSLPPYPPPFLPPLYSEPPFPERGPHREQPPQHPPMFDGGAPGGYPGPQQPPPWATGTGYLLPDGYPYFYEGRILEVMLRARGTFDGRLEIW</sequence>
<feature type="compositionally biased region" description="Basic and acidic residues" evidence="1">
    <location>
        <begin position="1036"/>
        <end position="1058"/>
    </location>
</feature>
<feature type="region of interest" description="Disordered" evidence="1">
    <location>
        <begin position="614"/>
        <end position="639"/>
    </location>
</feature>
<feature type="compositionally biased region" description="Low complexity" evidence="1">
    <location>
        <begin position="626"/>
        <end position="639"/>
    </location>
</feature>
<feature type="region of interest" description="Disordered" evidence="1">
    <location>
        <begin position="313"/>
        <end position="332"/>
    </location>
</feature>
<feature type="compositionally biased region" description="Polar residues" evidence="1">
    <location>
        <begin position="110"/>
        <end position="124"/>
    </location>
</feature>
<feature type="region of interest" description="Disordered" evidence="1">
    <location>
        <begin position="54"/>
        <end position="185"/>
    </location>
</feature>
<feature type="compositionally biased region" description="Basic and acidic residues" evidence="1">
    <location>
        <begin position="1561"/>
        <end position="1580"/>
    </location>
</feature>
<accession>A0ABR2YYS1</accession>
<feature type="compositionally biased region" description="Low complexity" evidence="1">
    <location>
        <begin position="1149"/>
        <end position="1158"/>
    </location>
</feature>
<feature type="compositionally biased region" description="Basic and acidic residues" evidence="1">
    <location>
        <begin position="1376"/>
        <end position="1400"/>
    </location>
</feature>